<evidence type="ECO:0000259" key="7">
    <source>
        <dbReference type="PROSITE" id="PS50016"/>
    </source>
</evidence>
<reference evidence="12" key="1">
    <citation type="journal article" date="2023" name="Science">
        <title>Elucidation of the pathway for biosynthesis of saponin adjuvants from the soapbark tree.</title>
        <authorList>
            <person name="Reed J."/>
            <person name="Orme A."/>
            <person name="El-Demerdash A."/>
            <person name="Owen C."/>
            <person name="Martin L.B.B."/>
            <person name="Misra R.C."/>
            <person name="Kikuchi S."/>
            <person name="Rejzek M."/>
            <person name="Martin A.C."/>
            <person name="Harkess A."/>
            <person name="Leebens-Mack J."/>
            <person name="Louveau T."/>
            <person name="Stephenson M.J."/>
            <person name="Osbourn A."/>
        </authorList>
    </citation>
    <scope>NUCLEOTIDE SEQUENCE</scope>
    <source>
        <strain evidence="12">S10</strain>
    </source>
</reference>
<dbReference type="InterPro" id="IPR000571">
    <property type="entry name" value="Znf_CCCH"/>
</dbReference>
<feature type="compositionally biased region" description="Polar residues" evidence="6">
    <location>
        <begin position="1254"/>
        <end position="1265"/>
    </location>
</feature>
<dbReference type="KEGG" id="qsa:O6P43_012319"/>
<dbReference type="SMART" id="SM00151">
    <property type="entry name" value="SWIB"/>
    <property type="match status" value="1"/>
</dbReference>
<feature type="compositionally biased region" description="Polar residues" evidence="6">
    <location>
        <begin position="1327"/>
        <end position="1341"/>
    </location>
</feature>
<feature type="region of interest" description="Disordered" evidence="6">
    <location>
        <begin position="1249"/>
        <end position="1274"/>
    </location>
</feature>
<keyword evidence="2 5" id="KW-0863">Zinc-finger</keyword>
<feature type="compositionally biased region" description="Basic and acidic residues" evidence="6">
    <location>
        <begin position="246"/>
        <end position="256"/>
    </location>
</feature>
<feature type="compositionally biased region" description="Basic residues" evidence="6">
    <location>
        <begin position="779"/>
        <end position="790"/>
    </location>
</feature>
<evidence type="ECO:0000256" key="5">
    <source>
        <dbReference type="PROSITE-ProRule" id="PRU00723"/>
    </source>
</evidence>
<feature type="compositionally biased region" description="Basic and acidic residues" evidence="6">
    <location>
        <begin position="1008"/>
        <end position="1017"/>
    </location>
</feature>
<dbReference type="Gene3D" id="3.30.40.10">
    <property type="entry name" value="Zinc/RING finger domain, C3HC4 (zinc finger)"/>
    <property type="match status" value="1"/>
</dbReference>
<keyword evidence="1 5" id="KW-0479">Metal-binding</keyword>
<dbReference type="CDD" id="cd19757">
    <property type="entry name" value="Bbox1"/>
    <property type="match status" value="1"/>
</dbReference>
<evidence type="ECO:0000313" key="12">
    <source>
        <dbReference type="EMBL" id="KAJ7968177.1"/>
    </source>
</evidence>
<gene>
    <name evidence="12" type="ORF">O6P43_012319</name>
</gene>
<dbReference type="PROSITE" id="PS51360">
    <property type="entry name" value="PLUS3"/>
    <property type="match status" value="1"/>
</dbReference>
<name>A0AAD7M1W3_QUISA</name>
<dbReference type="PANTHER" id="PTHR46695:SF5">
    <property type="entry name" value="RNA POLYMERASE-ASSOCIATED PROTEIN RTF1 HOMOLOG"/>
    <property type="match status" value="1"/>
</dbReference>
<feature type="compositionally biased region" description="Polar residues" evidence="6">
    <location>
        <begin position="645"/>
        <end position="655"/>
    </location>
</feature>
<feature type="zinc finger region" description="C3H1-type" evidence="5">
    <location>
        <begin position="1721"/>
        <end position="1746"/>
    </location>
</feature>
<evidence type="ECO:0000259" key="8">
    <source>
        <dbReference type="PROSITE" id="PS50103"/>
    </source>
</evidence>
<sequence>MEKMNVEEREGEAKLVYMNSEALVEAQVEGVENTGEMVEATEVKEDADGAGMTGKTIEAEDRMEKGVAEEEIVAQTIEGSDKADGAVNAVENMGTEVENEAALMKDEVDVAEVKEESDGEGMAGKIIGAEDMEVAEEECVIGTVEGNAEAYGTVNTEETVEAEESKVGNAADLMKKEMDVAEMSEEADEAGMAGNTLGAEDKMVEKEVAVGEIVAGIVDGNAETDGSVNSEAEETKVANEADEMKEEAVAGVKEEADGAGMEGKTMGAEDKEVEKEGEEEEQVAGTMEGNTEADDAVNVEETMEAEETKVAPEEDVIKEEVGMTEVKEEADGAGMAGTNIGPEDREVAEEKNVASMVAGYAEASGTVDSEDTMETEDKEVGNEADVMKEEEDVGEETMEADETEAAEEAEEMELIRSSTGAKRKRVRNSNARARVPAKKKTEEDVCFICFDGGELVLCDRRGCSKAYHPACVNRDEAFFQAKGRWNCGWHLCSICEKSAYYMCYTCTFSLCKGCIKDAVILCVRGNKGFCETCMRTVTLIEKNEQGNKDMRQVDFNDKSSWEYLFKDYWTDLKRKLSLTNDELAQAKNPWKGSEMLPDKQESADELYLANNDRGSDSESPAENMAISNSKRGKAKKRLKSRPKKGNSQNMVTSISAEGPSVDRSSEWASKELLEFVRHMRNGDKSVLSQFDVQALLLEYIKINKLRDPRRKSQIICDSRLQNLFGKPRVGHFEMLKLLESHFLVKEDSLSEDHQGSVVDTEASHVEGDGNTDALVKTGKDKRRQMRKKGDRRGLQSNIDDYAAIDIHNINLIYLRRNLLEDLIEDKENFHDKVVGSFVRIRISGSGQKQDLYRLVQVVGTCRAAEPYKVGKKMTDIMLEILNLNKTEVISSDIISNQEFTEDECKRLRQSIKCGLINRLTVGDIQEKAMTLQAVRVKDWLETETMRLCHLRDRASEKGRRKELRECVEKLQILKTPEERQRRLEEIPEVHADPRMDPGFESEEDEDKMDDKREESYMRPRGSGFGRRGREQNSPRKGGSALNDSWSATRNYPNMNREFSRTMSSKGFSNKGDDVASASEILNDISWHQGSDRESQQLSNSWEKQKLLSSLETGARNTQPVAISESFSAASSEAASPSQPAAKINETEKMWHYKDPSEKVQGPFSIVQLRKWSNTGYFPADLKIWRNTDNAADSILLTDALAGKIHKELLAVERSFPNAQMGHDSHPSSLYSVKHNASPIQQGIEGQAGGRLKFDQSSGSWSPHTTLGSSRLSEGGSLKFKDNSTSFVGKPASLLVEVSTNSADGWRSDYRSKSEATNLPSPTPPQTTPGATRGQNFENKWSPSNVLSSVSVLGTNALVEGRGGMQAPALVLSESMVQGSENDYSISRPGLTSTAKSDNGMLLSSGMYPQATLAAPVLADASTNPGIDSKTNTNIQDLVQSIVGHNSQTQGWGSGFVLKPDTGPSIQTNGGELQARGSFPIQRVEPNNSATMPAQPPAHGHWGNASSSVQNSASFNTGNLAGGFPTSVFPGMTTSETWRPPAPGNQSVQPPTPPNLPWGMGVADNRSAAPRIAPDNLVIPGNSNMSWGGALPVNSNINWTPSQGPGPSNVNQGWVKSGQGPAPVNMAPGWVAPGQGPPSINANPGWVAPGQGLPSRNANAGWAASTGNSGMWGTDQRHNGDRFQNQGDQGSHGGDSGYGGGKLWSRQSSISSGGGGSSRSPFMGQRVCKFHENGHCKKGASCDYMHT</sequence>
<feature type="compositionally biased region" description="Polar residues" evidence="6">
    <location>
        <begin position="617"/>
        <end position="629"/>
    </location>
</feature>
<feature type="domain" description="C3H1-type" evidence="8">
    <location>
        <begin position="1721"/>
        <end position="1746"/>
    </location>
</feature>
<dbReference type="InterPro" id="IPR036128">
    <property type="entry name" value="Plus3-like_sf"/>
</dbReference>
<feature type="compositionally biased region" description="Acidic residues" evidence="6">
    <location>
        <begin position="388"/>
        <end position="412"/>
    </location>
</feature>
<dbReference type="InterPro" id="IPR058668">
    <property type="entry name" value="NERD_dom"/>
</dbReference>
<feature type="domain" description="Plus3" evidence="10">
    <location>
        <begin position="803"/>
        <end position="936"/>
    </location>
</feature>
<dbReference type="SUPFAM" id="SSF159042">
    <property type="entry name" value="Plus3-like"/>
    <property type="match status" value="1"/>
</dbReference>
<feature type="region of interest" description="Disordered" evidence="6">
    <location>
        <begin position="1487"/>
        <end position="1506"/>
    </location>
</feature>
<dbReference type="InterPro" id="IPR013083">
    <property type="entry name" value="Znf_RING/FYVE/PHD"/>
</dbReference>
<feature type="region of interest" description="Disordered" evidence="6">
    <location>
        <begin position="365"/>
        <end position="421"/>
    </location>
</feature>
<evidence type="ECO:0000259" key="10">
    <source>
        <dbReference type="PROSITE" id="PS51360"/>
    </source>
</evidence>
<dbReference type="Pfam" id="PF03126">
    <property type="entry name" value="Plus-3"/>
    <property type="match status" value="1"/>
</dbReference>
<feature type="region of interest" description="Disordered" evidence="6">
    <location>
        <begin position="610"/>
        <end position="662"/>
    </location>
</feature>
<dbReference type="GO" id="GO:0003677">
    <property type="term" value="F:DNA binding"/>
    <property type="evidence" value="ECO:0007669"/>
    <property type="project" value="UniProtKB-KW"/>
</dbReference>
<dbReference type="EMBL" id="JARAOO010000005">
    <property type="protein sequence ID" value="KAJ7968177.1"/>
    <property type="molecule type" value="Genomic_DNA"/>
</dbReference>
<keyword evidence="4" id="KW-0238">DNA-binding</keyword>
<dbReference type="GO" id="GO:0008270">
    <property type="term" value="F:zinc ion binding"/>
    <property type="evidence" value="ECO:0007669"/>
    <property type="project" value="UniProtKB-KW"/>
</dbReference>
<dbReference type="InterPro" id="IPR003169">
    <property type="entry name" value="GYF"/>
</dbReference>
<dbReference type="FunFam" id="3.30.40.10:FF:000303">
    <property type="entry name" value="Zinc finger CCCH domain-containing protein 19"/>
    <property type="match status" value="1"/>
</dbReference>
<dbReference type="SUPFAM" id="SSF55277">
    <property type="entry name" value="GYF domain"/>
    <property type="match status" value="1"/>
</dbReference>
<evidence type="ECO:0000256" key="3">
    <source>
        <dbReference type="ARBA" id="ARBA00022833"/>
    </source>
</evidence>
<evidence type="ECO:0000259" key="9">
    <source>
        <dbReference type="PROSITE" id="PS50829"/>
    </source>
</evidence>
<dbReference type="InterPro" id="IPR004343">
    <property type="entry name" value="Plus-3_dom"/>
</dbReference>
<feature type="domain" description="PHD-type" evidence="7">
    <location>
        <begin position="443"/>
        <end position="509"/>
    </location>
</feature>
<dbReference type="SUPFAM" id="SSF47592">
    <property type="entry name" value="SWIB/MDM2 domain"/>
    <property type="match status" value="1"/>
</dbReference>
<dbReference type="PROSITE" id="PS50103">
    <property type="entry name" value="ZF_C3H1"/>
    <property type="match status" value="1"/>
</dbReference>
<proteinExistence type="predicted"/>
<dbReference type="CDD" id="cd15568">
    <property type="entry name" value="PHD5_NSD"/>
    <property type="match status" value="1"/>
</dbReference>
<dbReference type="PROSITE" id="PS50016">
    <property type="entry name" value="ZF_PHD_2"/>
    <property type="match status" value="1"/>
</dbReference>
<dbReference type="InterPro" id="IPR035445">
    <property type="entry name" value="GYF-like_dom_sf"/>
</dbReference>
<dbReference type="InterPro" id="IPR001965">
    <property type="entry name" value="Znf_PHD"/>
</dbReference>
<dbReference type="Proteomes" id="UP001163823">
    <property type="component" value="Chromosome 5"/>
</dbReference>
<feature type="region of interest" description="Disordered" evidence="6">
    <location>
        <begin position="1533"/>
        <end position="1553"/>
    </location>
</feature>
<feature type="domain" description="GYF" evidence="9">
    <location>
        <begin position="1147"/>
        <end position="1201"/>
    </location>
</feature>
<dbReference type="SMART" id="SM00719">
    <property type="entry name" value="Plus3"/>
    <property type="match status" value="1"/>
</dbReference>
<evidence type="ECO:0000256" key="6">
    <source>
        <dbReference type="SAM" id="MobiDB-lite"/>
    </source>
</evidence>
<feature type="domain" description="DM2" evidence="11">
    <location>
        <begin position="661"/>
        <end position="744"/>
    </location>
</feature>
<dbReference type="Gene3D" id="3.90.70.200">
    <property type="entry name" value="Plus-3 domain"/>
    <property type="match status" value="1"/>
</dbReference>
<dbReference type="InterPro" id="IPR036855">
    <property type="entry name" value="Znf_CCCH_sf"/>
</dbReference>
<dbReference type="CDD" id="cd00072">
    <property type="entry name" value="GYF"/>
    <property type="match status" value="1"/>
</dbReference>
<organism evidence="12 13">
    <name type="scientific">Quillaja saponaria</name>
    <name type="common">Soap bark tree</name>
    <dbReference type="NCBI Taxonomy" id="32244"/>
    <lineage>
        <taxon>Eukaryota</taxon>
        <taxon>Viridiplantae</taxon>
        <taxon>Streptophyta</taxon>
        <taxon>Embryophyta</taxon>
        <taxon>Tracheophyta</taxon>
        <taxon>Spermatophyta</taxon>
        <taxon>Magnoliopsida</taxon>
        <taxon>eudicotyledons</taxon>
        <taxon>Gunneridae</taxon>
        <taxon>Pentapetalae</taxon>
        <taxon>rosids</taxon>
        <taxon>fabids</taxon>
        <taxon>Fabales</taxon>
        <taxon>Quillajaceae</taxon>
        <taxon>Quillaja</taxon>
    </lineage>
</organism>
<dbReference type="InterPro" id="IPR003121">
    <property type="entry name" value="SWIB_MDM2_domain"/>
</dbReference>
<feature type="compositionally biased region" description="Basic and acidic residues" evidence="6">
    <location>
        <begin position="378"/>
        <end position="387"/>
    </location>
</feature>
<comment type="caution">
    <text evidence="12">The sequence shown here is derived from an EMBL/GenBank/DDBJ whole genome shotgun (WGS) entry which is preliminary data.</text>
</comment>
<dbReference type="CDD" id="cd10567">
    <property type="entry name" value="SWIB-MDM2_like"/>
    <property type="match status" value="1"/>
</dbReference>
<dbReference type="Pfam" id="PF25980">
    <property type="entry name" value="NERD_plant"/>
    <property type="match status" value="1"/>
</dbReference>
<dbReference type="InterPro" id="IPR019787">
    <property type="entry name" value="Znf_PHD-finger"/>
</dbReference>
<dbReference type="InterPro" id="IPR011011">
    <property type="entry name" value="Znf_FYVE_PHD"/>
</dbReference>
<dbReference type="Gene3D" id="3.30.1490.40">
    <property type="match status" value="1"/>
</dbReference>
<dbReference type="Gene3D" id="1.10.245.10">
    <property type="entry name" value="SWIB/MDM2 domain"/>
    <property type="match status" value="1"/>
</dbReference>
<accession>A0AAD7M1W3</accession>
<evidence type="ECO:0000313" key="13">
    <source>
        <dbReference type="Proteomes" id="UP001163823"/>
    </source>
</evidence>
<feature type="compositionally biased region" description="Polar residues" evidence="6">
    <location>
        <begin position="1041"/>
        <end position="1051"/>
    </location>
</feature>
<dbReference type="PANTHER" id="PTHR46695">
    <property type="entry name" value="ZINC FINGER CCCH DOMAIN-CONTAINING PROTEIN 44-RELATED"/>
    <property type="match status" value="1"/>
</dbReference>
<dbReference type="InterPro" id="IPR019786">
    <property type="entry name" value="Zinc_finger_PHD-type_CS"/>
</dbReference>
<dbReference type="InterPro" id="IPR036885">
    <property type="entry name" value="SWIB_MDM2_dom_sf"/>
</dbReference>
<protein>
    <submittedName>
        <fullName evidence="12">Zinc finger CCCH domain-containing protein 19</fullName>
    </submittedName>
</protein>
<feature type="region of interest" description="Disordered" evidence="6">
    <location>
        <begin position="1304"/>
        <end position="1341"/>
    </location>
</feature>
<evidence type="ECO:0000256" key="4">
    <source>
        <dbReference type="ARBA" id="ARBA00023125"/>
    </source>
</evidence>
<keyword evidence="13" id="KW-1185">Reference proteome</keyword>
<keyword evidence="3 5" id="KW-0862">Zinc</keyword>
<dbReference type="PROSITE" id="PS51925">
    <property type="entry name" value="SWIB_MDM2"/>
    <property type="match status" value="1"/>
</dbReference>
<dbReference type="FunFam" id="3.90.70.200:FF:000002">
    <property type="entry name" value="Zinc finger CCCH domain-containing protein 19"/>
    <property type="match status" value="1"/>
</dbReference>
<feature type="compositionally biased region" description="Gly residues" evidence="6">
    <location>
        <begin position="1689"/>
        <end position="1701"/>
    </location>
</feature>
<dbReference type="SMART" id="SM00444">
    <property type="entry name" value="GYF"/>
    <property type="match status" value="1"/>
</dbReference>
<dbReference type="InterPro" id="IPR019835">
    <property type="entry name" value="SWIB_domain"/>
</dbReference>
<evidence type="ECO:0000256" key="1">
    <source>
        <dbReference type="ARBA" id="ARBA00022723"/>
    </source>
</evidence>
<evidence type="ECO:0000256" key="2">
    <source>
        <dbReference type="ARBA" id="ARBA00022771"/>
    </source>
</evidence>
<dbReference type="SUPFAM" id="SSF90229">
    <property type="entry name" value="CCCH zinc finger"/>
    <property type="match status" value="1"/>
</dbReference>
<feature type="region of interest" description="Disordered" evidence="6">
    <location>
        <begin position="978"/>
        <end position="1051"/>
    </location>
</feature>
<dbReference type="FunFam" id="1.10.245.10:FF:000003">
    <property type="entry name" value="Zinc finger CCCH domain-containing protein 19"/>
    <property type="match status" value="1"/>
</dbReference>
<dbReference type="PROSITE" id="PS50829">
    <property type="entry name" value="GYF"/>
    <property type="match status" value="1"/>
</dbReference>
<evidence type="ECO:0000259" key="11">
    <source>
        <dbReference type="PROSITE" id="PS51925"/>
    </source>
</evidence>
<feature type="region of interest" description="Disordered" evidence="6">
    <location>
        <begin position="759"/>
        <end position="792"/>
    </location>
</feature>
<dbReference type="Pfam" id="PF02213">
    <property type="entry name" value="GYF"/>
    <property type="match status" value="1"/>
</dbReference>
<feature type="compositionally biased region" description="Acidic residues" evidence="6">
    <location>
        <begin position="368"/>
        <end position="377"/>
    </location>
</feature>
<feature type="compositionally biased region" description="Basic residues" evidence="6">
    <location>
        <begin position="630"/>
        <end position="644"/>
    </location>
</feature>
<dbReference type="PROSITE" id="PS01359">
    <property type="entry name" value="ZF_PHD_1"/>
    <property type="match status" value="1"/>
</dbReference>
<feature type="region of interest" description="Disordered" evidence="6">
    <location>
        <begin position="1665"/>
        <end position="1719"/>
    </location>
</feature>
<feature type="region of interest" description="Disordered" evidence="6">
    <location>
        <begin position="222"/>
        <end position="275"/>
    </location>
</feature>
<dbReference type="SMART" id="SM00249">
    <property type="entry name" value="PHD"/>
    <property type="match status" value="1"/>
</dbReference>
<feature type="compositionally biased region" description="Basic and acidic residues" evidence="6">
    <location>
        <begin position="978"/>
        <end position="997"/>
    </location>
</feature>
<dbReference type="SUPFAM" id="SSF57903">
    <property type="entry name" value="FYVE/PHD zinc finger"/>
    <property type="match status" value="1"/>
</dbReference>
<dbReference type="Pfam" id="PF02201">
    <property type="entry name" value="SWIB"/>
    <property type="match status" value="1"/>
</dbReference>